<feature type="non-terminal residue" evidence="2">
    <location>
        <position position="1"/>
    </location>
</feature>
<evidence type="ECO:0000256" key="1">
    <source>
        <dbReference type="SAM" id="MobiDB-lite"/>
    </source>
</evidence>
<sequence length="231" mass="24896">MRSSLIRIPFTGPLPPPRIVPTNANTPTGAIAALTTFLTAPPSPTLSTTYGETHNDVTATTVILSGAGISVASGLADYRGARGTYTLNRTYRPIYYSEAHDDTERSMALDVDSFHPIAHPDLPTVELHGYLRFVTCLSCHTLLSRADFQNALSTLNPAWAAFLEEVISSGTLDTENTAERRTRGIKTNPDGDIDVPGAPYSTFRYPPCSKCLAAPPTGADGRPMRVDTDRD</sequence>
<dbReference type="PANTHER" id="PTHR47651">
    <property type="entry name" value="NAD-DEPENDENT HISTONE DEACETYLASE HST4"/>
    <property type="match status" value="1"/>
</dbReference>
<evidence type="ECO:0000313" key="3">
    <source>
        <dbReference type="Proteomes" id="UP000750711"/>
    </source>
</evidence>
<feature type="region of interest" description="Disordered" evidence="1">
    <location>
        <begin position="174"/>
        <end position="198"/>
    </location>
</feature>
<accession>A0A9P8LBB1</accession>
<evidence type="ECO:0008006" key="4">
    <source>
        <dbReference type="Google" id="ProtNLM"/>
    </source>
</evidence>
<dbReference type="Proteomes" id="UP000750711">
    <property type="component" value="Unassembled WGS sequence"/>
</dbReference>
<organism evidence="2 3">
    <name type="scientific">Trichoglossum hirsutum</name>
    <dbReference type="NCBI Taxonomy" id="265104"/>
    <lineage>
        <taxon>Eukaryota</taxon>
        <taxon>Fungi</taxon>
        <taxon>Dikarya</taxon>
        <taxon>Ascomycota</taxon>
        <taxon>Pezizomycotina</taxon>
        <taxon>Geoglossomycetes</taxon>
        <taxon>Geoglossales</taxon>
        <taxon>Geoglossaceae</taxon>
        <taxon>Trichoglossum</taxon>
    </lineage>
</organism>
<keyword evidence="3" id="KW-1185">Reference proteome</keyword>
<gene>
    <name evidence="2" type="ORF">GP486_004261</name>
</gene>
<dbReference type="EMBL" id="JAGHQM010000651">
    <property type="protein sequence ID" value="KAH0559220.1"/>
    <property type="molecule type" value="Genomic_DNA"/>
</dbReference>
<evidence type="ECO:0000313" key="2">
    <source>
        <dbReference type="EMBL" id="KAH0559220.1"/>
    </source>
</evidence>
<dbReference type="SUPFAM" id="SSF52467">
    <property type="entry name" value="DHS-like NAD/FAD-binding domain"/>
    <property type="match status" value="1"/>
</dbReference>
<dbReference type="PANTHER" id="PTHR47651:SF17">
    <property type="entry name" value="DEACETYLASE SIRTUIN-TYPE DOMAIN-CONTAINING PROTEIN"/>
    <property type="match status" value="1"/>
</dbReference>
<name>A0A9P8LBB1_9PEZI</name>
<reference evidence="2" key="1">
    <citation type="submission" date="2021-03" db="EMBL/GenBank/DDBJ databases">
        <title>Comparative genomics and phylogenomic investigation of the class Geoglossomycetes provide insights into ecological specialization and systematics.</title>
        <authorList>
            <person name="Melie T."/>
            <person name="Pirro S."/>
            <person name="Miller A.N."/>
            <person name="Quandt A."/>
        </authorList>
    </citation>
    <scope>NUCLEOTIDE SEQUENCE</scope>
    <source>
        <strain evidence="2">CAQ_001_2017</strain>
    </source>
</reference>
<dbReference type="InterPro" id="IPR029035">
    <property type="entry name" value="DHS-like_NAD/FAD-binding_dom"/>
</dbReference>
<protein>
    <recommendedName>
        <fullName evidence="4">Deacetylase sirtuin-type domain-containing protein</fullName>
    </recommendedName>
</protein>
<proteinExistence type="predicted"/>
<dbReference type="AlphaFoldDB" id="A0A9P8LBB1"/>
<comment type="caution">
    <text evidence="2">The sequence shown here is derived from an EMBL/GenBank/DDBJ whole genome shotgun (WGS) entry which is preliminary data.</text>
</comment>
<dbReference type="Gene3D" id="3.40.50.1220">
    <property type="entry name" value="TPP-binding domain"/>
    <property type="match status" value="1"/>
</dbReference>